<sequence length="436" mass="49664">MALRPDPIQTVELNRLITKVSLVFIFYGLAAYCFPDSKLPGPVATFFTMAAVSQSSLFTRFKSKILNSVVPISSVQQKYSKERESLCQALYSISQYQHSAKSWNDSKRSMFRTMSWRQQALVTQIGYPERIKKIDRCIGRNALLLKDLYSRAMNEHGVSALEVRSVARQNSSEYYRVVESLCHYARDWSSAGDVEIKPLLDYIKSQLHGVDRDSTLVVVPGSGLGRIAHELALENFHSVHAVEYSALMYLFNEFVYSEDPEEYIVHPYLHNYSNHTNTANQIRHINFKQVGEKPGNLTVHHKDFNDFSIEELLTKISQGLHDPAEVTHVAKNLVVVTAFFLDTAENLLEYIDSITRLADELPKGGKALWINVGPLKYGTAAKVELTHEELSLLRKKMGWKPVHEVETPKLLGYLTDLRGLWQGKYGVTMWSCEKLR</sequence>
<dbReference type="RefSeq" id="XP_022459911.1">
    <property type="nucleotide sequence ID" value="XM_022602360.1"/>
</dbReference>
<dbReference type="OrthoDB" id="978at2759"/>
<gene>
    <name evidence="1" type="ORF">KUCA_T00003899001</name>
</gene>
<dbReference type="Pfam" id="PF07942">
    <property type="entry name" value="CARME"/>
    <property type="match status" value="1"/>
</dbReference>
<organism evidence="1 2">
    <name type="scientific">Kuraishia capsulata CBS 1993</name>
    <dbReference type="NCBI Taxonomy" id="1382522"/>
    <lineage>
        <taxon>Eukaryota</taxon>
        <taxon>Fungi</taxon>
        <taxon>Dikarya</taxon>
        <taxon>Ascomycota</taxon>
        <taxon>Saccharomycotina</taxon>
        <taxon>Pichiomycetes</taxon>
        <taxon>Pichiales</taxon>
        <taxon>Pichiaceae</taxon>
        <taxon>Kuraishia</taxon>
    </lineage>
</organism>
<dbReference type="InterPro" id="IPR012901">
    <property type="entry name" value="CARME"/>
</dbReference>
<proteinExistence type="predicted"/>
<protein>
    <submittedName>
        <fullName evidence="1">Uncharacterized protein</fullName>
    </submittedName>
</protein>
<dbReference type="STRING" id="1382522.W6MMS7"/>
<dbReference type="PANTHER" id="PTHR12303:SF11">
    <property type="entry name" value="AER338CP"/>
    <property type="match status" value="1"/>
</dbReference>
<reference evidence="1" key="1">
    <citation type="submission" date="2013-12" db="EMBL/GenBank/DDBJ databases">
        <authorList>
            <person name="Genoscope - CEA"/>
        </authorList>
    </citation>
    <scope>NUCLEOTIDE SEQUENCE</scope>
    <source>
        <strain evidence="1">CBS 1993</strain>
    </source>
</reference>
<dbReference type="PANTHER" id="PTHR12303">
    <property type="entry name" value="CARNOSINE N-METHYLTRANSFERASE"/>
    <property type="match status" value="1"/>
</dbReference>
<dbReference type="GO" id="GO:0008757">
    <property type="term" value="F:S-adenosylmethionine-dependent methyltransferase activity"/>
    <property type="evidence" value="ECO:0007669"/>
    <property type="project" value="InterPro"/>
</dbReference>
<dbReference type="EMBL" id="HG793128">
    <property type="protein sequence ID" value="CDK27919.1"/>
    <property type="molecule type" value="Genomic_DNA"/>
</dbReference>
<name>W6MMS7_9ASCO</name>
<dbReference type="SMART" id="SM01296">
    <property type="entry name" value="N2227"/>
    <property type="match status" value="1"/>
</dbReference>
<dbReference type="HOGENOM" id="CLU_030612_3_1_1"/>
<reference evidence="1" key="2">
    <citation type="submission" date="2014-02" db="EMBL/GenBank/DDBJ databases">
        <title>Complete DNA sequence of /Kuraishia capsulata/ illustrates novel genomic features among budding yeasts (/Saccharomycotina/).</title>
        <authorList>
            <person name="Morales L."/>
            <person name="Noel B."/>
            <person name="Porcel B."/>
            <person name="Marcet-Houben M."/>
            <person name="Hullo M-F."/>
            <person name="Sacerdot C."/>
            <person name="Tekaia F."/>
            <person name="Leh-Louis V."/>
            <person name="Despons L."/>
            <person name="Khanna V."/>
            <person name="Aury J-M."/>
            <person name="Barbe V."/>
            <person name="Couloux A."/>
            <person name="Labadie K."/>
            <person name="Pelletier E."/>
            <person name="Souciet J-L."/>
            <person name="Boekhout T."/>
            <person name="Gabaldon T."/>
            <person name="Wincker P."/>
            <person name="Dujon B."/>
        </authorList>
    </citation>
    <scope>NUCLEOTIDE SEQUENCE</scope>
    <source>
        <strain evidence="1">CBS 1993</strain>
    </source>
</reference>
<keyword evidence="2" id="KW-1185">Reference proteome</keyword>
<dbReference type="Proteomes" id="UP000019384">
    <property type="component" value="Unassembled WGS sequence"/>
</dbReference>
<accession>W6MMS7</accession>
<evidence type="ECO:0000313" key="2">
    <source>
        <dbReference type="Proteomes" id="UP000019384"/>
    </source>
</evidence>
<evidence type="ECO:0000313" key="1">
    <source>
        <dbReference type="EMBL" id="CDK27919.1"/>
    </source>
</evidence>
<dbReference type="GeneID" id="34521299"/>
<dbReference type="AlphaFoldDB" id="W6MMS7"/>